<keyword evidence="9" id="KW-0694">RNA-binding</keyword>
<keyword evidence="7" id="KW-0547">Nucleotide-binding</keyword>
<dbReference type="AlphaFoldDB" id="A0A381RT48"/>
<dbReference type="PANTHER" id="PTHR11933">
    <property type="entry name" value="TRNA 5-METHYLAMINOMETHYL-2-THIOURIDYLATE -METHYLTRANSFERASE"/>
    <property type="match status" value="1"/>
</dbReference>
<evidence type="ECO:0000256" key="10">
    <source>
        <dbReference type="ARBA" id="ARBA00023157"/>
    </source>
</evidence>
<evidence type="ECO:0000256" key="3">
    <source>
        <dbReference type="ARBA" id="ARBA00022490"/>
    </source>
</evidence>
<dbReference type="InterPro" id="IPR014729">
    <property type="entry name" value="Rossmann-like_a/b/a_fold"/>
</dbReference>
<dbReference type="Gene3D" id="3.40.50.620">
    <property type="entry name" value="HUPs"/>
    <property type="match status" value="1"/>
</dbReference>
<dbReference type="GO" id="GO:0016783">
    <property type="term" value="F:sulfurtransferase activity"/>
    <property type="evidence" value="ECO:0007669"/>
    <property type="project" value="InterPro"/>
</dbReference>
<dbReference type="SUPFAM" id="SSF52402">
    <property type="entry name" value="Adenine nucleotide alpha hydrolases-like"/>
    <property type="match status" value="1"/>
</dbReference>
<keyword evidence="10" id="KW-1015">Disulfide bond</keyword>
<name>A0A381RT48_9ZZZZ</name>
<dbReference type="EMBL" id="UINC01002289">
    <property type="protein sequence ID" value="SUZ95050.1"/>
    <property type="molecule type" value="Genomic_DNA"/>
</dbReference>
<organism evidence="13">
    <name type="scientific">marine metagenome</name>
    <dbReference type="NCBI Taxonomy" id="408172"/>
    <lineage>
        <taxon>unclassified sequences</taxon>
        <taxon>metagenomes</taxon>
        <taxon>ecological metagenomes</taxon>
    </lineage>
</organism>
<dbReference type="Gene3D" id="2.40.30.10">
    <property type="entry name" value="Translation factors"/>
    <property type="match status" value="1"/>
</dbReference>
<keyword evidence="4" id="KW-0820">tRNA-binding</keyword>
<accession>A0A381RT48</accession>
<dbReference type="CDD" id="cd01998">
    <property type="entry name" value="MnmA_TRMU-like"/>
    <property type="match status" value="1"/>
</dbReference>
<dbReference type="NCBIfam" id="TIGR00420">
    <property type="entry name" value="trmU"/>
    <property type="match status" value="1"/>
</dbReference>
<evidence type="ECO:0000256" key="1">
    <source>
        <dbReference type="ARBA" id="ARBA00004496"/>
    </source>
</evidence>
<evidence type="ECO:0000259" key="12">
    <source>
        <dbReference type="Pfam" id="PF20259"/>
    </source>
</evidence>
<keyword evidence="3" id="KW-0963">Cytoplasm</keyword>
<dbReference type="GO" id="GO:0005524">
    <property type="term" value="F:ATP binding"/>
    <property type="evidence" value="ECO:0007669"/>
    <property type="project" value="UniProtKB-KW"/>
</dbReference>
<comment type="subcellular location">
    <subcellularLocation>
        <location evidence="1">Cytoplasm</location>
    </subcellularLocation>
</comment>
<dbReference type="FunFam" id="3.40.50.620:FF:000004">
    <property type="entry name" value="tRNA-specific 2-thiouridylase MnmA"/>
    <property type="match status" value="1"/>
</dbReference>
<evidence type="ECO:0000313" key="13">
    <source>
        <dbReference type="EMBL" id="SUZ95050.1"/>
    </source>
</evidence>
<dbReference type="Pfam" id="PF20258">
    <property type="entry name" value="tRNA_Me_trans_C"/>
    <property type="match status" value="1"/>
</dbReference>
<evidence type="ECO:0000256" key="5">
    <source>
        <dbReference type="ARBA" id="ARBA00022679"/>
    </source>
</evidence>
<dbReference type="Pfam" id="PF20259">
    <property type="entry name" value="tRNA_Me_trans_M"/>
    <property type="match status" value="1"/>
</dbReference>
<dbReference type="InterPro" id="IPR046884">
    <property type="entry name" value="MnmA-like_central"/>
</dbReference>
<evidence type="ECO:0000256" key="8">
    <source>
        <dbReference type="ARBA" id="ARBA00022840"/>
    </source>
</evidence>
<feature type="domain" description="tRNA-specific 2-thiouridylase MnmA-like central" evidence="12">
    <location>
        <begin position="193"/>
        <end position="260"/>
    </location>
</feature>
<reference evidence="13" key="1">
    <citation type="submission" date="2018-05" db="EMBL/GenBank/DDBJ databases">
        <authorList>
            <person name="Lanie J.A."/>
            <person name="Ng W.-L."/>
            <person name="Kazmierczak K.M."/>
            <person name="Andrzejewski T.M."/>
            <person name="Davidsen T.M."/>
            <person name="Wayne K.J."/>
            <person name="Tettelin H."/>
            <person name="Glass J.I."/>
            <person name="Rusch D."/>
            <person name="Podicherti R."/>
            <person name="Tsui H.-C.T."/>
            <person name="Winkler M.E."/>
        </authorList>
    </citation>
    <scope>NUCLEOTIDE SEQUENCE</scope>
</reference>
<evidence type="ECO:0000259" key="11">
    <source>
        <dbReference type="Pfam" id="PF20258"/>
    </source>
</evidence>
<dbReference type="PANTHER" id="PTHR11933:SF5">
    <property type="entry name" value="MITOCHONDRIAL TRNA-SPECIFIC 2-THIOURIDYLASE 1"/>
    <property type="match status" value="1"/>
</dbReference>
<evidence type="ECO:0000256" key="7">
    <source>
        <dbReference type="ARBA" id="ARBA00022741"/>
    </source>
</evidence>
<dbReference type="Pfam" id="PF03054">
    <property type="entry name" value="tRNA_Me_trans"/>
    <property type="match status" value="1"/>
</dbReference>
<proteinExistence type="inferred from homology"/>
<sequence>MSGGVDSSVAALLLKENGFEIECLFMKNWDEDETCPAAIDYKDALQVCNTLNLPLHSVNFSEQYQELVFSHFLNSYRSGKTPNPDILCNKEIKFKVFLDYALELGADHIVTGHYARIEKRKNVYHLLKGTDSAKDQSYFLYLLGQKELAKSLFPLGNMEKKEVRRLARKANLITHEKKDSTGICFIGERNFTQFLKKYIPPEPGDIFTIDGNKVGIHDGLMYYTIGQRKGIGVGGGFSDKEAPWYVVEKDHEKNQLIIAQGHDHPSLYSTALKAVDLHWIHSDSSNLPETVTAKIRYRQDDQSCTLNTENQNSVFVHFEKPQFAVAPGQSIVFYDGEVCLGGGIIDG</sequence>
<evidence type="ECO:0000256" key="2">
    <source>
        <dbReference type="ARBA" id="ARBA00013805"/>
    </source>
</evidence>
<protein>
    <recommendedName>
        <fullName evidence="2">tRNA-specific 2-thiouridylase MnmA</fullName>
    </recommendedName>
</protein>
<evidence type="ECO:0000256" key="9">
    <source>
        <dbReference type="ARBA" id="ARBA00022884"/>
    </source>
</evidence>
<feature type="domain" description="tRNA-specific 2-thiouridylase MnmA-like C-terminal" evidence="11">
    <location>
        <begin position="270"/>
        <end position="345"/>
    </location>
</feature>
<dbReference type="FunFam" id="2.30.30.280:FF:000001">
    <property type="entry name" value="tRNA-specific 2-thiouridylase MnmA"/>
    <property type="match status" value="1"/>
</dbReference>
<dbReference type="GO" id="GO:0002143">
    <property type="term" value="P:tRNA wobble position uridine thiolation"/>
    <property type="evidence" value="ECO:0007669"/>
    <property type="project" value="TreeGrafter"/>
</dbReference>
<keyword evidence="5" id="KW-0808">Transferase</keyword>
<dbReference type="NCBIfam" id="NF001138">
    <property type="entry name" value="PRK00143.1"/>
    <property type="match status" value="1"/>
</dbReference>
<gene>
    <name evidence="13" type="ORF">METZ01_LOCUS47904</name>
</gene>
<dbReference type="FunFam" id="2.40.30.10:FF:000023">
    <property type="entry name" value="tRNA-specific 2-thiouridylase MnmA"/>
    <property type="match status" value="1"/>
</dbReference>
<dbReference type="HAMAP" id="MF_00144">
    <property type="entry name" value="tRNA_thiouridyl_MnmA"/>
    <property type="match status" value="1"/>
</dbReference>
<dbReference type="InterPro" id="IPR023382">
    <property type="entry name" value="MnmA-like_central_sf"/>
</dbReference>
<dbReference type="Gene3D" id="2.30.30.280">
    <property type="entry name" value="Adenine nucleotide alpha hydrolases-like domains"/>
    <property type="match status" value="1"/>
</dbReference>
<evidence type="ECO:0000256" key="6">
    <source>
        <dbReference type="ARBA" id="ARBA00022694"/>
    </source>
</evidence>
<dbReference type="InterPro" id="IPR046885">
    <property type="entry name" value="MnmA-like_C"/>
</dbReference>
<keyword evidence="8" id="KW-0067">ATP-binding</keyword>
<keyword evidence="6" id="KW-0819">tRNA processing</keyword>
<dbReference type="GO" id="GO:0005737">
    <property type="term" value="C:cytoplasm"/>
    <property type="evidence" value="ECO:0007669"/>
    <property type="project" value="UniProtKB-SubCell"/>
</dbReference>
<evidence type="ECO:0000256" key="4">
    <source>
        <dbReference type="ARBA" id="ARBA00022555"/>
    </source>
</evidence>
<dbReference type="GO" id="GO:0000049">
    <property type="term" value="F:tRNA binding"/>
    <property type="evidence" value="ECO:0007669"/>
    <property type="project" value="UniProtKB-KW"/>
</dbReference>
<dbReference type="InterPro" id="IPR004506">
    <property type="entry name" value="MnmA-like"/>
</dbReference>